<dbReference type="RefSeq" id="WP_013568326.1">
    <property type="nucleotide sequence ID" value="NC_014963.1"/>
</dbReference>
<keyword evidence="10" id="KW-1185">Reference proteome</keyword>
<name>E8V4W5_TERSS</name>
<evidence type="ECO:0000256" key="1">
    <source>
        <dbReference type="ARBA" id="ARBA00000798"/>
    </source>
</evidence>
<feature type="region of interest" description="Disordered" evidence="7">
    <location>
        <begin position="138"/>
        <end position="168"/>
    </location>
</feature>
<evidence type="ECO:0000256" key="4">
    <source>
        <dbReference type="ARBA" id="ARBA00022801"/>
    </source>
</evidence>
<dbReference type="PANTHER" id="PTHR43856">
    <property type="entry name" value="CARDIOLIPIN HYDROLASE"/>
    <property type="match status" value="1"/>
</dbReference>
<gene>
    <name evidence="9" type="ordered locus">AciPR4_1787</name>
</gene>
<dbReference type="AlphaFoldDB" id="E8V4W5"/>
<dbReference type="EC" id="3.1.4.4" evidence="3"/>
<dbReference type="Pfam" id="PF13091">
    <property type="entry name" value="PLDc_2"/>
    <property type="match status" value="1"/>
</dbReference>
<dbReference type="CDD" id="cd09116">
    <property type="entry name" value="PLDc_Nuc_like"/>
    <property type="match status" value="1"/>
</dbReference>
<keyword evidence="4" id="KW-0378">Hydrolase</keyword>
<dbReference type="PROSITE" id="PS51257">
    <property type="entry name" value="PROKAR_LIPOPROTEIN"/>
    <property type="match status" value="1"/>
</dbReference>
<dbReference type="PROSITE" id="PS50035">
    <property type="entry name" value="PLD"/>
    <property type="match status" value="1"/>
</dbReference>
<accession>E8V4W5</accession>
<keyword evidence="6" id="KW-0443">Lipid metabolism</keyword>
<evidence type="ECO:0000256" key="6">
    <source>
        <dbReference type="ARBA" id="ARBA00023098"/>
    </source>
</evidence>
<feature type="domain" description="PLD phosphodiesterase" evidence="8">
    <location>
        <begin position="191"/>
        <end position="218"/>
    </location>
</feature>
<proteinExistence type="inferred from homology"/>
<dbReference type="eggNOG" id="COG1502">
    <property type="taxonomic scope" value="Bacteria"/>
</dbReference>
<organism evidence="9 10">
    <name type="scientific">Terriglobus saanensis (strain ATCC BAA-1853 / DSM 23119 / SP1PR4)</name>
    <dbReference type="NCBI Taxonomy" id="401053"/>
    <lineage>
        <taxon>Bacteria</taxon>
        <taxon>Pseudomonadati</taxon>
        <taxon>Acidobacteriota</taxon>
        <taxon>Terriglobia</taxon>
        <taxon>Terriglobales</taxon>
        <taxon>Acidobacteriaceae</taxon>
        <taxon>Terriglobus</taxon>
    </lineage>
</organism>
<dbReference type="Proteomes" id="UP000006844">
    <property type="component" value="Chromosome"/>
</dbReference>
<reference evidence="9 10" key="1">
    <citation type="journal article" date="2012" name="Stand. Genomic Sci.">
        <title>Complete genome sequence of Terriglobus saanensis type strain SP1PR4(T), an Acidobacteria from tundra soil.</title>
        <authorList>
            <person name="Rawat S.R."/>
            <person name="Mannisto M.K."/>
            <person name="Starovoytov V."/>
            <person name="Goodwin L."/>
            <person name="Nolan M."/>
            <person name="Hauser L."/>
            <person name="Land M."/>
            <person name="Davenport K.W."/>
            <person name="Woyke T."/>
            <person name="Haggblom M.M."/>
        </authorList>
    </citation>
    <scope>NUCLEOTIDE SEQUENCE</scope>
    <source>
        <strain evidence="10">ATCC BAA-1853 / DSM 23119 / SP1PR4</strain>
    </source>
</reference>
<dbReference type="InterPro" id="IPR001736">
    <property type="entry name" value="PLipase_D/transphosphatidylase"/>
</dbReference>
<feature type="region of interest" description="Disordered" evidence="7">
    <location>
        <begin position="23"/>
        <end position="79"/>
    </location>
</feature>
<dbReference type="GO" id="GO:0016042">
    <property type="term" value="P:lipid catabolic process"/>
    <property type="evidence" value="ECO:0007669"/>
    <property type="project" value="UniProtKB-KW"/>
</dbReference>
<evidence type="ECO:0000256" key="3">
    <source>
        <dbReference type="ARBA" id="ARBA00012027"/>
    </source>
</evidence>
<dbReference type="OrthoDB" id="9814092at2"/>
<dbReference type="Gene3D" id="3.30.870.10">
    <property type="entry name" value="Endonuclease Chain A"/>
    <property type="match status" value="1"/>
</dbReference>
<dbReference type="EMBL" id="CP002467">
    <property type="protein sequence ID" value="ADV82593.1"/>
    <property type="molecule type" value="Genomic_DNA"/>
</dbReference>
<dbReference type="SUPFAM" id="SSF56024">
    <property type="entry name" value="Phospholipase D/nuclease"/>
    <property type="match status" value="1"/>
</dbReference>
<dbReference type="GO" id="GO:0004630">
    <property type="term" value="F:phospholipase D activity"/>
    <property type="evidence" value="ECO:0007669"/>
    <property type="project" value="UniProtKB-EC"/>
</dbReference>
<feature type="compositionally biased region" description="Polar residues" evidence="7">
    <location>
        <begin position="23"/>
        <end position="34"/>
    </location>
</feature>
<dbReference type="STRING" id="401053.AciPR4_1787"/>
<comment type="similarity">
    <text evidence="2">Belongs to the phospholipase D family.</text>
</comment>
<comment type="catalytic activity">
    <reaction evidence="1">
        <text>a 1,2-diacyl-sn-glycero-3-phosphocholine + H2O = a 1,2-diacyl-sn-glycero-3-phosphate + choline + H(+)</text>
        <dbReference type="Rhea" id="RHEA:14445"/>
        <dbReference type="ChEBI" id="CHEBI:15354"/>
        <dbReference type="ChEBI" id="CHEBI:15377"/>
        <dbReference type="ChEBI" id="CHEBI:15378"/>
        <dbReference type="ChEBI" id="CHEBI:57643"/>
        <dbReference type="ChEBI" id="CHEBI:58608"/>
        <dbReference type="EC" id="3.1.4.4"/>
    </reaction>
</comment>
<dbReference type="HOGENOM" id="CLU_1089611_0_0_0"/>
<keyword evidence="5" id="KW-0442">Lipid degradation</keyword>
<protein>
    <recommendedName>
        <fullName evidence="3">phospholipase D</fullName>
        <ecNumber evidence="3">3.1.4.4</ecNumber>
    </recommendedName>
</protein>
<dbReference type="InterPro" id="IPR051406">
    <property type="entry name" value="PLD_domain"/>
</dbReference>
<dbReference type="GO" id="GO:0016891">
    <property type="term" value="F:RNA endonuclease activity producing 5'-phosphomonoesters, hydrolytic mechanism"/>
    <property type="evidence" value="ECO:0007669"/>
    <property type="project" value="TreeGrafter"/>
</dbReference>
<sequence>MTSEDKRKTARVAAIALLLTLSVSGCKQPNQPQPDQERSAQRTRTPRPQEGRSRNEQAREERNQDRDVTPSEPVPANSVQVHYAPFENLERVDTDLLAQAHATIDLAAYSLTDYAVAQALIAAAQRGVRIRIYRDATQAAGESAHAERTVTNPKKKPSRDPEDDVPNAADSADILQRLSTTPNINIRIKHSHTLMHLKAYAVDGAFLRTGSANFSPTGEKRQDNDLILFHNAAAATHFKQDFDRLWSRPDNEPTQ</sequence>
<evidence type="ECO:0000256" key="5">
    <source>
        <dbReference type="ARBA" id="ARBA00022963"/>
    </source>
</evidence>
<evidence type="ECO:0000256" key="7">
    <source>
        <dbReference type="SAM" id="MobiDB-lite"/>
    </source>
</evidence>
<evidence type="ECO:0000313" key="9">
    <source>
        <dbReference type="EMBL" id="ADV82593.1"/>
    </source>
</evidence>
<feature type="compositionally biased region" description="Basic and acidic residues" evidence="7">
    <location>
        <begin position="47"/>
        <end position="69"/>
    </location>
</feature>
<dbReference type="InterPro" id="IPR025202">
    <property type="entry name" value="PLD-like_dom"/>
</dbReference>
<evidence type="ECO:0000259" key="8">
    <source>
        <dbReference type="PROSITE" id="PS50035"/>
    </source>
</evidence>
<dbReference type="GO" id="GO:0006793">
    <property type="term" value="P:phosphorus metabolic process"/>
    <property type="evidence" value="ECO:0007669"/>
    <property type="project" value="UniProtKB-ARBA"/>
</dbReference>
<dbReference type="PANTHER" id="PTHR43856:SF1">
    <property type="entry name" value="MITOCHONDRIAL CARDIOLIPIN HYDROLASE"/>
    <property type="match status" value="1"/>
</dbReference>
<dbReference type="KEGG" id="tsa:AciPR4_1787"/>
<evidence type="ECO:0000313" key="10">
    <source>
        <dbReference type="Proteomes" id="UP000006844"/>
    </source>
</evidence>
<evidence type="ECO:0000256" key="2">
    <source>
        <dbReference type="ARBA" id="ARBA00008664"/>
    </source>
</evidence>